<feature type="transmembrane region" description="Helical" evidence="1">
    <location>
        <begin position="20"/>
        <end position="47"/>
    </location>
</feature>
<name>A0A9D2FK26_9FIRM</name>
<feature type="transmembrane region" description="Helical" evidence="1">
    <location>
        <begin position="146"/>
        <end position="165"/>
    </location>
</feature>
<proteinExistence type="predicted"/>
<feature type="transmembrane region" description="Helical" evidence="1">
    <location>
        <begin position="115"/>
        <end position="134"/>
    </location>
</feature>
<dbReference type="InterPro" id="IPR025699">
    <property type="entry name" value="ABC2_memb-like"/>
</dbReference>
<reference evidence="2" key="1">
    <citation type="journal article" date="2021" name="PeerJ">
        <title>Extensive microbial diversity within the chicken gut microbiome revealed by metagenomics and culture.</title>
        <authorList>
            <person name="Gilroy R."/>
            <person name="Ravi A."/>
            <person name="Getino M."/>
            <person name="Pursley I."/>
            <person name="Horton D.L."/>
            <person name="Alikhan N.F."/>
            <person name="Baker D."/>
            <person name="Gharbi K."/>
            <person name="Hall N."/>
            <person name="Watson M."/>
            <person name="Adriaenssens E.M."/>
            <person name="Foster-Nyarko E."/>
            <person name="Jarju S."/>
            <person name="Secka A."/>
            <person name="Antonio M."/>
            <person name="Oren A."/>
            <person name="Chaudhuri R.R."/>
            <person name="La Ragione R."/>
            <person name="Hildebrand F."/>
            <person name="Pallen M.J."/>
        </authorList>
    </citation>
    <scope>NUCLEOTIDE SEQUENCE</scope>
    <source>
        <strain evidence="2">CHK188-11489</strain>
    </source>
</reference>
<accession>A0A9D2FK26</accession>
<feature type="transmembrane region" description="Helical" evidence="1">
    <location>
        <begin position="82"/>
        <end position="103"/>
    </location>
</feature>
<dbReference type="Proteomes" id="UP000824105">
    <property type="component" value="Unassembled WGS sequence"/>
</dbReference>
<dbReference type="EMBL" id="DXBF01000037">
    <property type="protein sequence ID" value="HIZ61981.1"/>
    <property type="molecule type" value="Genomic_DNA"/>
</dbReference>
<keyword evidence="1" id="KW-0472">Membrane</keyword>
<feature type="transmembrane region" description="Helical" evidence="1">
    <location>
        <begin position="196"/>
        <end position="216"/>
    </location>
</feature>
<sequence length="226" mass="24549">MRGLLYKDWSLVINSYKYNFLLLLVFYALLTALLKMTFLAYAMVFVVGMYAASTTSMDENSHWDAYARTLPVTPGQLVAVKYLLTLFFTAVGVILSFVLLQLVPQGVSTLAEEVLGLSSATLVTMLYFSLTIPLSYRFGAVRARSWVTVALLLVIAAPAALLLAMPEQARGWLEGALGALSAQVSAGSLTEAQFCFAAAAGMLVLCVVFLAISWGVSVQIYRKKGF</sequence>
<organism evidence="2 3">
    <name type="scientific">Candidatus Gemmiger avistercoris</name>
    <dbReference type="NCBI Taxonomy" id="2838606"/>
    <lineage>
        <taxon>Bacteria</taxon>
        <taxon>Bacillati</taxon>
        <taxon>Bacillota</taxon>
        <taxon>Clostridia</taxon>
        <taxon>Eubacteriales</taxon>
        <taxon>Gemmiger</taxon>
    </lineage>
</organism>
<dbReference type="AlphaFoldDB" id="A0A9D2FK26"/>
<keyword evidence="1" id="KW-0812">Transmembrane</keyword>
<evidence type="ECO:0000313" key="3">
    <source>
        <dbReference type="Proteomes" id="UP000824105"/>
    </source>
</evidence>
<protein>
    <submittedName>
        <fullName evidence="2">ABC-2 transporter permease</fullName>
    </submittedName>
</protein>
<evidence type="ECO:0000313" key="2">
    <source>
        <dbReference type="EMBL" id="HIZ61981.1"/>
    </source>
</evidence>
<comment type="caution">
    <text evidence="2">The sequence shown here is derived from an EMBL/GenBank/DDBJ whole genome shotgun (WGS) entry which is preliminary data.</text>
</comment>
<reference evidence="2" key="2">
    <citation type="submission" date="2021-04" db="EMBL/GenBank/DDBJ databases">
        <authorList>
            <person name="Gilroy R."/>
        </authorList>
    </citation>
    <scope>NUCLEOTIDE SEQUENCE</scope>
    <source>
        <strain evidence="2">CHK188-11489</strain>
    </source>
</reference>
<dbReference type="Pfam" id="PF13346">
    <property type="entry name" value="ABC2_membrane_5"/>
    <property type="match status" value="1"/>
</dbReference>
<gene>
    <name evidence="2" type="ORF">H9724_04335</name>
</gene>
<evidence type="ECO:0000256" key="1">
    <source>
        <dbReference type="SAM" id="Phobius"/>
    </source>
</evidence>
<keyword evidence="1" id="KW-1133">Transmembrane helix</keyword>